<dbReference type="OrthoDB" id="249627at2"/>
<reference evidence="6 7" key="1">
    <citation type="submission" date="2018-09" db="EMBL/GenBank/DDBJ databases">
        <title>Paenibacillus aracenensis nov. sp. isolated from a cave in southern Spain.</title>
        <authorList>
            <person name="Jurado V."/>
            <person name="Gutierrez-Patricio S."/>
            <person name="Gonzalez-Pimentel J.L."/>
            <person name="Miller A.Z."/>
            <person name="Laiz L."/>
            <person name="Saiz-Jimenez C."/>
        </authorList>
    </citation>
    <scope>NUCLEOTIDE SEQUENCE [LARGE SCALE GENOMIC DNA]</scope>
    <source>
        <strain evidence="6 7">DSM 22867</strain>
    </source>
</reference>
<dbReference type="RefSeq" id="WP_119600132.1">
    <property type="nucleotide sequence ID" value="NZ_QXQA01000007.1"/>
</dbReference>
<accession>A0A3A1UXG7</accession>
<dbReference type="SUPFAM" id="SSF51215">
    <property type="entry name" value="Regulatory protein AraC"/>
    <property type="match status" value="1"/>
</dbReference>
<dbReference type="InterPro" id="IPR018060">
    <property type="entry name" value="HTH_AraC"/>
</dbReference>
<sequence>MDVSPTQPLLPYIRYAEYAVRDKWHFPERRLLDYLFIYIQEGQLWVTAEGIKHSFGAGDICVLQPNDLHEFHIASPTITPYVHLDIFYNERREQSFMTKPGQVDLSAYAHFMQPRLNDLSGVHIPLKLSASLAARCKDAIMKLVGGFGHTDIIDRLETQITATELVAVLLRHYRSVKESPPSHSRSHDLKWITSYFSSRLSDPLTLADMAHRAQLSPSRFSAVFRQQFGVSPYRYLLHMRIQHAEELLRRSALTLHEIAAYCGFANEHHFSYSFKKMTGQSPGAYRSEAKL</sequence>
<dbReference type="InterPro" id="IPR037923">
    <property type="entry name" value="HTH-like"/>
</dbReference>
<gene>
    <name evidence="6" type="ORF">D3P08_13070</name>
</gene>
<comment type="caution">
    <text evidence="6">The sequence shown here is derived from an EMBL/GenBank/DDBJ whole genome shotgun (WGS) entry which is preliminary data.</text>
</comment>
<keyword evidence="3" id="KW-0010">Activator</keyword>
<evidence type="ECO:0000256" key="4">
    <source>
        <dbReference type="ARBA" id="ARBA00023163"/>
    </source>
</evidence>
<dbReference type="GO" id="GO:0043565">
    <property type="term" value="F:sequence-specific DNA binding"/>
    <property type="evidence" value="ECO:0007669"/>
    <property type="project" value="InterPro"/>
</dbReference>
<keyword evidence="7" id="KW-1185">Reference proteome</keyword>
<dbReference type="InterPro" id="IPR014710">
    <property type="entry name" value="RmlC-like_jellyroll"/>
</dbReference>
<dbReference type="Gene3D" id="1.10.10.60">
    <property type="entry name" value="Homeodomain-like"/>
    <property type="match status" value="2"/>
</dbReference>
<dbReference type="Proteomes" id="UP000266482">
    <property type="component" value="Unassembled WGS sequence"/>
</dbReference>
<dbReference type="InterPro" id="IPR018062">
    <property type="entry name" value="HTH_AraC-typ_CS"/>
</dbReference>
<dbReference type="Pfam" id="PF02311">
    <property type="entry name" value="AraC_binding"/>
    <property type="match status" value="1"/>
</dbReference>
<evidence type="ECO:0000313" key="7">
    <source>
        <dbReference type="Proteomes" id="UP000266482"/>
    </source>
</evidence>
<dbReference type="Gene3D" id="2.60.120.10">
    <property type="entry name" value="Jelly Rolls"/>
    <property type="match status" value="1"/>
</dbReference>
<keyword evidence="2" id="KW-0238">DNA-binding</keyword>
<evidence type="ECO:0000256" key="2">
    <source>
        <dbReference type="ARBA" id="ARBA00023125"/>
    </source>
</evidence>
<organism evidence="6 7">
    <name type="scientific">Paenibacillus nanensis</name>
    <dbReference type="NCBI Taxonomy" id="393251"/>
    <lineage>
        <taxon>Bacteria</taxon>
        <taxon>Bacillati</taxon>
        <taxon>Bacillota</taxon>
        <taxon>Bacilli</taxon>
        <taxon>Bacillales</taxon>
        <taxon>Paenibacillaceae</taxon>
        <taxon>Paenibacillus</taxon>
    </lineage>
</organism>
<evidence type="ECO:0000259" key="5">
    <source>
        <dbReference type="PROSITE" id="PS01124"/>
    </source>
</evidence>
<dbReference type="InterPro" id="IPR020449">
    <property type="entry name" value="Tscrpt_reg_AraC-type_HTH"/>
</dbReference>
<dbReference type="PANTHER" id="PTHR46796">
    <property type="entry name" value="HTH-TYPE TRANSCRIPTIONAL ACTIVATOR RHAS-RELATED"/>
    <property type="match status" value="1"/>
</dbReference>
<dbReference type="InterPro" id="IPR050204">
    <property type="entry name" value="AraC_XylS_family_regulators"/>
</dbReference>
<dbReference type="InterPro" id="IPR003313">
    <property type="entry name" value="AraC-bd"/>
</dbReference>
<evidence type="ECO:0000313" key="6">
    <source>
        <dbReference type="EMBL" id="RIX52406.1"/>
    </source>
</evidence>
<dbReference type="GO" id="GO:0003700">
    <property type="term" value="F:DNA-binding transcription factor activity"/>
    <property type="evidence" value="ECO:0007669"/>
    <property type="project" value="InterPro"/>
</dbReference>
<protein>
    <submittedName>
        <fullName evidence="6">AraC family transcriptional regulator</fullName>
    </submittedName>
</protein>
<dbReference type="PROSITE" id="PS01124">
    <property type="entry name" value="HTH_ARAC_FAMILY_2"/>
    <property type="match status" value="1"/>
</dbReference>
<name>A0A3A1UXG7_9BACL</name>
<keyword evidence="4" id="KW-0804">Transcription</keyword>
<feature type="domain" description="HTH araC/xylS-type" evidence="5">
    <location>
        <begin position="190"/>
        <end position="288"/>
    </location>
</feature>
<dbReference type="Pfam" id="PF12833">
    <property type="entry name" value="HTH_18"/>
    <property type="match status" value="1"/>
</dbReference>
<evidence type="ECO:0000256" key="3">
    <source>
        <dbReference type="ARBA" id="ARBA00023159"/>
    </source>
</evidence>
<dbReference type="PROSITE" id="PS00041">
    <property type="entry name" value="HTH_ARAC_FAMILY_1"/>
    <property type="match status" value="1"/>
</dbReference>
<dbReference type="InterPro" id="IPR009057">
    <property type="entry name" value="Homeodomain-like_sf"/>
</dbReference>
<dbReference type="PRINTS" id="PR00032">
    <property type="entry name" value="HTHARAC"/>
</dbReference>
<evidence type="ECO:0000256" key="1">
    <source>
        <dbReference type="ARBA" id="ARBA00023015"/>
    </source>
</evidence>
<dbReference type="AlphaFoldDB" id="A0A3A1UXG7"/>
<dbReference type="SMART" id="SM00342">
    <property type="entry name" value="HTH_ARAC"/>
    <property type="match status" value="1"/>
</dbReference>
<proteinExistence type="predicted"/>
<dbReference type="EMBL" id="QXQA01000007">
    <property type="protein sequence ID" value="RIX52406.1"/>
    <property type="molecule type" value="Genomic_DNA"/>
</dbReference>
<keyword evidence="1" id="KW-0805">Transcription regulation</keyword>
<dbReference type="SUPFAM" id="SSF46689">
    <property type="entry name" value="Homeodomain-like"/>
    <property type="match status" value="2"/>
</dbReference>